<comment type="caution">
    <text evidence="2">The sequence shown here is derived from an EMBL/GenBank/DDBJ whole genome shotgun (WGS) entry which is preliminary data.</text>
</comment>
<evidence type="ECO:0000313" key="2">
    <source>
        <dbReference type="EMBL" id="KAH8030786.1"/>
    </source>
</evidence>
<organism evidence="2 3">
    <name type="scientific">Rhipicephalus microplus</name>
    <name type="common">Cattle tick</name>
    <name type="synonym">Boophilus microplus</name>
    <dbReference type="NCBI Taxonomy" id="6941"/>
    <lineage>
        <taxon>Eukaryota</taxon>
        <taxon>Metazoa</taxon>
        <taxon>Ecdysozoa</taxon>
        <taxon>Arthropoda</taxon>
        <taxon>Chelicerata</taxon>
        <taxon>Arachnida</taxon>
        <taxon>Acari</taxon>
        <taxon>Parasitiformes</taxon>
        <taxon>Ixodida</taxon>
        <taxon>Ixodoidea</taxon>
        <taxon>Ixodidae</taxon>
        <taxon>Rhipicephalinae</taxon>
        <taxon>Rhipicephalus</taxon>
        <taxon>Boophilus</taxon>
    </lineage>
</organism>
<reference evidence="2" key="1">
    <citation type="journal article" date="2020" name="Cell">
        <title>Large-Scale Comparative Analyses of Tick Genomes Elucidate Their Genetic Diversity and Vector Capacities.</title>
        <authorList>
            <consortium name="Tick Genome and Microbiome Consortium (TIGMIC)"/>
            <person name="Jia N."/>
            <person name="Wang J."/>
            <person name="Shi W."/>
            <person name="Du L."/>
            <person name="Sun Y."/>
            <person name="Zhan W."/>
            <person name="Jiang J.F."/>
            <person name="Wang Q."/>
            <person name="Zhang B."/>
            <person name="Ji P."/>
            <person name="Bell-Sakyi L."/>
            <person name="Cui X.M."/>
            <person name="Yuan T.T."/>
            <person name="Jiang B.G."/>
            <person name="Yang W.F."/>
            <person name="Lam T.T."/>
            <person name="Chang Q.C."/>
            <person name="Ding S.J."/>
            <person name="Wang X.J."/>
            <person name="Zhu J.G."/>
            <person name="Ruan X.D."/>
            <person name="Zhao L."/>
            <person name="Wei J.T."/>
            <person name="Ye R.Z."/>
            <person name="Que T.C."/>
            <person name="Du C.H."/>
            <person name="Zhou Y.H."/>
            <person name="Cheng J.X."/>
            <person name="Dai P.F."/>
            <person name="Guo W.B."/>
            <person name="Han X.H."/>
            <person name="Huang E.J."/>
            <person name="Li L.F."/>
            <person name="Wei W."/>
            <person name="Gao Y.C."/>
            <person name="Liu J.Z."/>
            <person name="Shao H.Z."/>
            <person name="Wang X."/>
            <person name="Wang C.C."/>
            <person name="Yang T.C."/>
            <person name="Huo Q.B."/>
            <person name="Li W."/>
            <person name="Chen H.Y."/>
            <person name="Chen S.E."/>
            <person name="Zhou L.G."/>
            <person name="Ni X.B."/>
            <person name="Tian J.H."/>
            <person name="Sheng Y."/>
            <person name="Liu T."/>
            <person name="Pan Y.S."/>
            <person name="Xia L.Y."/>
            <person name="Li J."/>
            <person name="Zhao F."/>
            <person name="Cao W.C."/>
        </authorList>
    </citation>
    <scope>NUCLEOTIDE SEQUENCE</scope>
    <source>
        <strain evidence="2">Rmic-2018</strain>
    </source>
</reference>
<protein>
    <submittedName>
        <fullName evidence="2">Uncharacterized protein</fullName>
    </submittedName>
</protein>
<proteinExistence type="predicted"/>
<keyword evidence="3" id="KW-1185">Reference proteome</keyword>
<evidence type="ECO:0000313" key="3">
    <source>
        <dbReference type="Proteomes" id="UP000821866"/>
    </source>
</evidence>
<accession>A0A9J6E8Y2</accession>
<feature type="region of interest" description="Disordered" evidence="1">
    <location>
        <begin position="1"/>
        <end position="62"/>
    </location>
</feature>
<reference evidence="2" key="2">
    <citation type="submission" date="2021-09" db="EMBL/GenBank/DDBJ databases">
        <authorList>
            <person name="Jia N."/>
            <person name="Wang J."/>
            <person name="Shi W."/>
            <person name="Du L."/>
            <person name="Sun Y."/>
            <person name="Zhan W."/>
            <person name="Jiang J."/>
            <person name="Wang Q."/>
            <person name="Zhang B."/>
            <person name="Ji P."/>
            <person name="Sakyi L.B."/>
            <person name="Cui X."/>
            <person name="Yuan T."/>
            <person name="Jiang B."/>
            <person name="Yang W."/>
            <person name="Lam T.T.-Y."/>
            <person name="Chang Q."/>
            <person name="Ding S."/>
            <person name="Wang X."/>
            <person name="Zhu J."/>
            <person name="Ruan X."/>
            <person name="Zhao L."/>
            <person name="Wei J."/>
            <person name="Que T."/>
            <person name="Du C."/>
            <person name="Cheng J."/>
            <person name="Dai P."/>
            <person name="Han X."/>
            <person name="Huang E."/>
            <person name="Gao Y."/>
            <person name="Liu J."/>
            <person name="Shao H."/>
            <person name="Ye R."/>
            <person name="Li L."/>
            <person name="Wei W."/>
            <person name="Wang X."/>
            <person name="Wang C."/>
            <person name="Huo Q."/>
            <person name="Li W."/>
            <person name="Guo W."/>
            <person name="Chen H."/>
            <person name="Chen S."/>
            <person name="Zhou L."/>
            <person name="Zhou L."/>
            <person name="Ni X."/>
            <person name="Tian J."/>
            <person name="Zhou Y."/>
            <person name="Sheng Y."/>
            <person name="Liu T."/>
            <person name="Pan Y."/>
            <person name="Xia L."/>
            <person name="Li J."/>
            <person name="Zhao F."/>
            <person name="Cao W."/>
        </authorList>
    </citation>
    <scope>NUCLEOTIDE SEQUENCE</scope>
    <source>
        <strain evidence="2">Rmic-2018</strain>
        <tissue evidence="2">Larvae</tissue>
    </source>
</reference>
<sequence length="187" mass="21056">MTNGREAKKKKSGRRRKNCVHGRHIGGARAQGKLGIDDGEDDRCSMQPGSCPRSAKRQKPPEFVQRRATVFVAPVVQLADGAEHDRDQSASCRGPSPRTVNEPELVDNHLPRQQRTGQRNLGHAWCTCQRQYNHCIKRRPHTSECLQRVFLHQQDQQARTHAVVLLCHTPCAPLHVSIPLAQMKRTG</sequence>
<evidence type="ECO:0000256" key="1">
    <source>
        <dbReference type="SAM" id="MobiDB-lite"/>
    </source>
</evidence>
<dbReference type="EMBL" id="JABSTU010000005">
    <property type="protein sequence ID" value="KAH8030786.1"/>
    <property type="molecule type" value="Genomic_DNA"/>
</dbReference>
<name>A0A9J6E8Y2_RHIMP</name>
<dbReference type="AlphaFoldDB" id="A0A9J6E8Y2"/>
<gene>
    <name evidence="2" type="ORF">HPB51_011626</name>
</gene>
<feature type="region of interest" description="Disordered" evidence="1">
    <location>
        <begin position="80"/>
        <end position="111"/>
    </location>
</feature>
<feature type="compositionally biased region" description="Basic residues" evidence="1">
    <location>
        <begin position="7"/>
        <end position="26"/>
    </location>
</feature>
<dbReference type="Proteomes" id="UP000821866">
    <property type="component" value="Chromosome 3"/>
</dbReference>